<gene>
    <name evidence="2" type="ORF">MNBD_ACTINO01-1961</name>
</gene>
<feature type="transmembrane region" description="Helical" evidence="1">
    <location>
        <begin position="28"/>
        <end position="45"/>
    </location>
</feature>
<keyword evidence="1" id="KW-1133">Transmembrane helix</keyword>
<dbReference type="EMBL" id="UOEI01000080">
    <property type="protein sequence ID" value="VAV92376.1"/>
    <property type="molecule type" value="Genomic_DNA"/>
</dbReference>
<dbReference type="AlphaFoldDB" id="A0A3B0RV56"/>
<keyword evidence="1" id="KW-0812">Transmembrane</keyword>
<reference evidence="2" key="1">
    <citation type="submission" date="2018-06" db="EMBL/GenBank/DDBJ databases">
        <authorList>
            <person name="Zhirakovskaya E."/>
        </authorList>
    </citation>
    <scope>NUCLEOTIDE SEQUENCE</scope>
</reference>
<feature type="transmembrane region" description="Helical" evidence="1">
    <location>
        <begin position="51"/>
        <end position="69"/>
    </location>
</feature>
<protein>
    <submittedName>
        <fullName evidence="2">Uncharacterized protein</fullName>
    </submittedName>
</protein>
<organism evidence="2">
    <name type="scientific">hydrothermal vent metagenome</name>
    <dbReference type="NCBI Taxonomy" id="652676"/>
    <lineage>
        <taxon>unclassified sequences</taxon>
        <taxon>metagenomes</taxon>
        <taxon>ecological metagenomes</taxon>
    </lineage>
</organism>
<proteinExistence type="predicted"/>
<name>A0A3B0RV56_9ZZZZ</name>
<evidence type="ECO:0000313" key="2">
    <source>
        <dbReference type="EMBL" id="VAV92376.1"/>
    </source>
</evidence>
<keyword evidence="1" id="KW-0472">Membrane</keyword>
<evidence type="ECO:0000256" key="1">
    <source>
        <dbReference type="SAM" id="Phobius"/>
    </source>
</evidence>
<accession>A0A3B0RV56</accession>
<sequence>MTGAGTAGYPGDESLTPYRRLDTAKRRTAGAVYLVMAAGSAALVVVSGVDVMWFTAVLPLTLIAGYQFLGGWKLEVTDMEAIEKAGDATSFAFGHGSATLGFRGPLAKPIWQVLVFSAGPTPDRQALVTVDGLSGEITGIYEEAVEAP</sequence>